<dbReference type="Gene3D" id="3.90.320.10">
    <property type="match status" value="1"/>
</dbReference>
<dbReference type="PANTHER" id="PTHR39953:SF1">
    <property type="entry name" value="RE54151P"/>
    <property type="match status" value="1"/>
</dbReference>
<evidence type="ECO:0000313" key="2">
    <source>
        <dbReference type="EMBL" id="KYN00124.1"/>
    </source>
</evidence>
<reference evidence="2 3" key="1">
    <citation type="submission" date="2016-03" db="EMBL/GenBank/DDBJ databases">
        <title>Cyphomyrmex costatus WGS genome.</title>
        <authorList>
            <person name="Nygaard S."/>
            <person name="Hu H."/>
            <person name="Boomsma J."/>
            <person name="Zhang G."/>
        </authorList>
    </citation>
    <scope>NUCLEOTIDE SEQUENCE [LARGE SCALE GENOMIC DNA]</scope>
    <source>
        <strain evidence="2">MS0001</strain>
        <tissue evidence="2">Whole body</tissue>
    </source>
</reference>
<dbReference type="SUPFAM" id="SSF52980">
    <property type="entry name" value="Restriction endonuclease-like"/>
    <property type="match status" value="1"/>
</dbReference>
<evidence type="ECO:0000259" key="1">
    <source>
        <dbReference type="Pfam" id="PF09588"/>
    </source>
</evidence>
<dbReference type="InterPro" id="IPR019080">
    <property type="entry name" value="YqaJ_viral_recombinase"/>
</dbReference>
<feature type="domain" description="YqaJ viral recombinase" evidence="1">
    <location>
        <begin position="249"/>
        <end position="319"/>
    </location>
</feature>
<dbReference type="PANTHER" id="PTHR39953">
    <property type="entry name" value="RE54151P"/>
    <property type="match status" value="1"/>
</dbReference>
<keyword evidence="3" id="KW-1185">Reference proteome</keyword>
<organism evidence="2 3">
    <name type="scientific">Cyphomyrmex costatus</name>
    <dbReference type="NCBI Taxonomy" id="456900"/>
    <lineage>
        <taxon>Eukaryota</taxon>
        <taxon>Metazoa</taxon>
        <taxon>Ecdysozoa</taxon>
        <taxon>Arthropoda</taxon>
        <taxon>Hexapoda</taxon>
        <taxon>Insecta</taxon>
        <taxon>Pterygota</taxon>
        <taxon>Neoptera</taxon>
        <taxon>Endopterygota</taxon>
        <taxon>Hymenoptera</taxon>
        <taxon>Apocrita</taxon>
        <taxon>Aculeata</taxon>
        <taxon>Formicoidea</taxon>
        <taxon>Formicidae</taxon>
        <taxon>Myrmicinae</taxon>
        <taxon>Cyphomyrmex</taxon>
    </lineage>
</organism>
<dbReference type="EMBL" id="KQ977751">
    <property type="protein sequence ID" value="KYN00124.1"/>
    <property type="molecule type" value="Genomic_DNA"/>
</dbReference>
<accession>A0A151IFX9</accession>
<proteinExistence type="predicted"/>
<dbReference type="AlphaFoldDB" id="A0A151IFX9"/>
<sequence>MSNLRDLLTIRYTYPVKGIDWDESVPQNLHVRWITFKSARESYGDAAIGYVCLRREGTLCTVKGEICPEHRVRSKSYDVSVIVDEKENVIQDVKCHDCAASSEVECYWKKSALSTIGTTKKVITTKELCDTRSAAESSCCLPDNFFFLQTVLETAKEKKLLSALTRHNYTLPDNLTSLSIHQLLIAFLDLGASSAVDDFLAFASTQMENTYEQAQLRTKDQKDNSLWYELRYGRITASKMYKAAHCFLEKKVNAKFRKCGLLLSPKFPILGASPDAISNEFVVEVKCPSSPKTEKDFLPGGKVNSKCMAQINLQMFLAHKKKRFVLCRRSKV</sequence>
<dbReference type="Pfam" id="PF09588">
    <property type="entry name" value="YqaJ"/>
    <property type="match status" value="1"/>
</dbReference>
<dbReference type="Proteomes" id="UP000078542">
    <property type="component" value="Unassembled WGS sequence"/>
</dbReference>
<gene>
    <name evidence="2" type="ORF">ALC62_09108</name>
</gene>
<dbReference type="GO" id="GO:0006281">
    <property type="term" value="P:DNA repair"/>
    <property type="evidence" value="ECO:0007669"/>
    <property type="project" value="UniProtKB-ARBA"/>
</dbReference>
<dbReference type="InterPro" id="IPR011604">
    <property type="entry name" value="PDDEXK-like_dom_sf"/>
</dbReference>
<evidence type="ECO:0000313" key="3">
    <source>
        <dbReference type="Proteomes" id="UP000078542"/>
    </source>
</evidence>
<name>A0A151IFX9_9HYME</name>
<protein>
    <recommendedName>
        <fullName evidence="1">YqaJ viral recombinase domain-containing protein</fullName>
    </recommendedName>
</protein>
<dbReference type="InterPro" id="IPR011335">
    <property type="entry name" value="Restrct_endonuc-II-like"/>
</dbReference>